<evidence type="ECO:0000313" key="3">
    <source>
        <dbReference type="EMBL" id="PFX14464.1"/>
    </source>
</evidence>
<sequence>MRGHPGQIYVVLSWEGGRQKSLMVSRYPVQNSVASMAQFWRLRNFLYGFILWLCIYYASFASGRLIRKAEARTNVSSSNLTLQELDREMDVLEQCKSLKCSFTIDEKYCKKFKEYVYKEKALAIFIFTDIGNSTSDEETTGKALDESEVSRVVNKSSHDIHVKQKWAWLRDAHGKFLATLPYDFDILSLSTLKKDAFSITSFKLTTRPENCYANMSETCLLSFLAKTIYDCLGNSSGSLCKRMEQYRQYNCCEKIDNVYMCDKPLVDNQWIEIAIRFLWACSIGFGLFAPLLLKYFPKEFKKGRRIRPQRSLFRRSESDKMEAETLSVDALALGKRPLMFTLDDGMLDVLRTETESVLFSRLSRCLFVILLSSLPLLQGFIYAYLKEGDVGVATEPLLGVGDAFITLMEPGGKIALSTAYGFCILVTCIAVAIPRTLSDCARRLSGRRDERTFLGFKKPDEIISNSDKRGFQLMYENMVFHLYCLLKLQFWKFILLVMIYPLLKLCNVAAFDEDQAESNESVEQLDEEEKCQLCSKICKIVLTLLMFPFWAITIATAFLLYIFPVTYVGFRIWKMLFRFEIESPCCQSIPAFVRITTFPVLYILFIVFCMCVEASYYMLAVVLTFNIMFLGSVVGFTIIGLLFYIEYFFPYIVLSLWVILYILRGTNKYYAQFTNLKTIVFEECEKFDEETRKETSIRETFSGPPPDRRSPSLSSLPASKSTSAIFLITVDDYGVPSIPLEIFLASSKKLMPFKRIILAKLLKVIALGSYLVVIFLFVMSLMEFKTVNPIVQGLALLFLGGLPLLVQQSPHHKIEAEEIRARFYVKDFIKQYTKRAFAVVEMQDKVHEGWSVWENLDLGCWYRPHCIRSVLATSIKILPYRPPAQLIRTRYAQRISSEITLTEL</sequence>
<name>A0A2B4R7Z9_STYPI</name>
<feature type="transmembrane region" description="Helical" evidence="2">
    <location>
        <begin position="45"/>
        <end position="66"/>
    </location>
</feature>
<gene>
    <name evidence="3" type="ORF">AWC38_SpisGene21377</name>
</gene>
<feature type="transmembrane region" description="Helical" evidence="2">
    <location>
        <begin position="478"/>
        <end position="503"/>
    </location>
</feature>
<dbReference type="EMBL" id="LSMT01000777">
    <property type="protein sequence ID" value="PFX14464.1"/>
    <property type="molecule type" value="Genomic_DNA"/>
</dbReference>
<protein>
    <submittedName>
        <fullName evidence="3">Uncharacterized protein</fullName>
    </submittedName>
</protein>
<feature type="transmembrane region" description="Helical" evidence="2">
    <location>
        <begin position="277"/>
        <end position="296"/>
    </location>
</feature>
<keyword evidence="2" id="KW-0472">Membrane</keyword>
<proteinExistence type="predicted"/>
<feature type="transmembrane region" description="Helical" evidence="2">
    <location>
        <begin position="790"/>
        <end position="806"/>
    </location>
</feature>
<keyword evidence="2" id="KW-1133">Transmembrane helix</keyword>
<comment type="caution">
    <text evidence="3">The sequence shown here is derived from an EMBL/GenBank/DDBJ whole genome shotgun (WGS) entry which is preliminary data.</text>
</comment>
<organism evidence="3 4">
    <name type="scientific">Stylophora pistillata</name>
    <name type="common">Smooth cauliflower coral</name>
    <dbReference type="NCBI Taxonomy" id="50429"/>
    <lineage>
        <taxon>Eukaryota</taxon>
        <taxon>Metazoa</taxon>
        <taxon>Cnidaria</taxon>
        <taxon>Anthozoa</taxon>
        <taxon>Hexacorallia</taxon>
        <taxon>Scleractinia</taxon>
        <taxon>Astrocoeniina</taxon>
        <taxon>Pocilloporidae</taxon>
        <taxon>Stylophora</taxon>
    </lineage>
</organism>
<dbReference type="OrthoDB" id="5965014at2759"/>
<feature type="transmembrane region" description="Helical" evidence="2">
    <location>
        <begin position="365"/>
        <end position="385"/>
    </location>
</feature>
<feature type="transmembrane region" description="Helical" evidence="2">
    <location>
        <begin position="591"/>
        <end position="618"/>
    </location>
</feature>
<feature type="transmembrane region" description="Helical" evidence="2">
    <location>
        <begin position="549"/>
        <end position="570"/>
    </location>
</feature>
<reference evidence="4" key="1">
    <citation type="journal article" date="2017" name="bioRxiv">
        <title>Comparative analysis of the genomes of Stylophora pistillata and Acropora digitifera provides evidence for extensive differences between species of corals.</title>
        <authorList>
            <person name="Voolstra C.R."/>
            <person name="Li Y."/>
            <person name="Liew Y.J."/>
            <person name="Baumgarten S."/>
            <person name="Zoccola D."/>
            <person name="Flot J.-F."/>
            <person name="Tambutte S."/>
            <person name="Allemand D."/>
            <person name="Aranda M."/>
        </authorList>
    </citation>
    <scope>NUCLEOTIDE SEQUENCE [LARGE SCALE GENOMIC DNA]</scope>
</reference>
<evidence type="ECO:0000313" key="4">
    <source>
        <dbReference type="Proteomes" id="UP000225706"/>
    </source>
</evidence>
<feature type="region of interest" description="Disordered" evidence="1">
    <location>
        <begin position="695"/>
        <end position="717"/>
    </location>
</feature>
<dbReference type="Proteomes" id="UP000225706">
    <property type="component" value="Unassembled WGS sequence"/>
</dbReference>
<accession>A0A2B4R7Z9</accession>
<feature type="transmembrane region" description="Helical" evidence="2">
    <location>
        <begin position="638"/>
        <end position="663"/>
    </location>
</feature>
<keyword evidence="2" id="KW-0812">Transmembrane</keyword>
<keyword evidence="4" id="KW-1185">Reference proteome</keyword>
<evidence type="ECO:0000256" key="1">
    <source>
        <dbReference type="SAM" id="MobiDB-lite"/>
    </source>
</evidence>
<feature type="transmembrane region" description="Helical" evidence="2">
    <location>
        <begin position="757"/>
        <end position="778"/>
    </location>
</feature>
<dbReference type="AlphaFoldDB" id="A0A2B4R7Z9"/>
<feature type="transmembrane region" description="Helical" evidence="2">
    <location>
        <begin position="414"/>
        <end position="433"/>
    </location>
</feature>
<evidence type="ECO:0000256" key="2">
    <source>
        <dbReference type="SAM" id="Phobius"/>
    </source>
</evidence>